<protein>
    <submittedName>
        <fullName evidence="1">Macrocin O-methyltransferase</fullName>
    </submittedName>
</protein>
<evidence type="ECO:0000313" key="2">
    <source>
        <dbReference type="Proteomes" id="UP001221217"/>
    </source>
</evidence>
<gene>
    <name evidence="1" type="ORF">PQJ61_15675</name>
</gene>
<reference evidence="1 2" key="1">
    <citation type="submission" date="2022-12" db="EMBL/GenBank/DDBJ databases">
        <title>Metagenome assembled genome from gulf of manar.</title>
        <authorList>
            <person name="Kohli P."/>
            <person name="Pk S."/>
            <person name="Venkata Ramana C."/>
            <person name="Sasikala C."/>
        </authorList>
    </citation>
    <scope>NUCLEOTIDE SEQUENCE [LARGE SCALE GENOMIC DNA]</scope>
    <source>
        <strain evidence="1">JB008</strain>
    </source>
</reference>
<evidence type="ECO:0000313" key="1">
    <source>
        <dbReference type="EMBL" id="MDC7228201.1"/>
    </source>
</evidence>
<sequence length="253" mass="28470">MTEREAAEFLGEKGYGIIPPSQYLIDMEEPFRKIWAAVSPFTMTSVERGYALYKAVEYIVRSRIPGDFVECGVWKGGSCMLMAMTLLQMGDAGRTIHLYDTYAGMTEPGGNDFIAWNGRSVAEKWNRDKAGLSDNFTDWAVSLENVRENILTTGYPASNLVFIEGPVEQTLEQNIPEQISLLRLDTDWYDSTRIELELLYPLLTKGGALLIDDYGHFTGARKAVDEYFGESSSVLLNRIDYTGRISIKTEIPE</sequence>
<proteinExistence type="predicted"/>
<dbReference type="PANTHER" id="PTHR40036:SF1">
    <property type="entry name" value="MACROCIN O-METHYLTRANSFERASE"/>
    <property type="match status" value="1"/>
</dbReference>
<dbReference type="AlphaFoldDB" id="A0AAJ1ILG1"/>
<dbReference type="Pfam" id="PF05711">
    <property type="entry name" value="TylF"/>
    <property type="match status" value="1"/>
</dbReference>
<accession>A0AAJ1ILG1</accession>
<dbReference type="Proteomes" id="UP001221217">
    <property type="component" value="Unassembled WGS sequence"/>
</dbReference>
<name>A0AAJ1ILG1_9SPIO</name>
<organism evidence="1 2">
    <name type="scientific">Candidatus Thalassospirochaeta sargassi</name>
    <dbReference type="NCBI Taxonomy" id="3119039"/>
    <lineage>
        <taxon>Bacteria</taxon>
        <taxon>Pseudomonadati</taxon>
        <taxon>Spirochaetota</taxon>
        <taxon>Spirochaetia</taxon>
        <taxon>Spirochaetales</taxon>
        <taxon>Spirochaetaceae</taxon>
        <taxon>Candidatus Thalassospirochaeta</taxon>
    </lineage>
</organism>
<dbReference type="Gene3D" id="3.40.50.150">
    <property type="entry name" value="Vaccinia Virus protein VP39"/>
    <property type="match status" value="1"/>
</dbReference>
<dbReference type="EMBL" id="JAQQAL010000042">
    <property type="protein sequence ID" value="MDC7228201.1"/>
    <property type="molecule type" value="Genomic_DNA"/>
</dbReference>
<comment type="caution">
    <text evidence="1">The sequence shown here is derived from an EMBL/GenBank/DDBJ whole genome shotgun (WGS) entry which is preliminary data.</text>
</comment>
<dbReference type="InterPro" id="IPR008884">
    <property type="entry name" value="TylF_MeTrfase"/>
</dbReference>
<dbReference type="InterPro" id="IPR029063">
    <property type="entry name" value="SAM-dependent_MTases_sf"/>
</dbReference>
<dbReference type="SUPFAM" id="SSF53335">
    <property type="entry name" value="S-adenosyl-L-methionine-dependent methyltransferases"/>
    <property type="match status" value="1"/>
</dbReference>
<dbReference type="PANTHER" id="PTHR40036">
    <property type="entry name" value="MACROCIN O-METHYLTRANSFERASE"/>
    <property type="match status" value="1"/>
</dbReference>